<feature type="domain" description="RHD" evidence="14">
    <location>
        <begin position="344"/>
        <end position="526"/>
    </location>
</feature>
<protein>
    <recommendedName>
        <fullName evidence="18">NACHT domain-containing protein</fullName>
    </recommendedName>
</protein>
<dbReference type="Pfam" id="PF14484">
    <property type="entry name" value="FISNA"/>
    <property type="match status" value="1"/>
</dbReference>
<dbReference type="FunFam" id="2.60.40.340:FF:000001">
    <property type="entry name" value="Nuclear factor of activated T-cells, cytoplasmic, calcineurin-dependent 2"/>
    <property type="match status" value="1"/>
</dbReference>
<evidence type="ECO:0000256" key="8">
    <source>
        <dbReference type="ARBA" id="ARBA00022840"/>
    </source>
</evidence>
<dbReference type="InterPro" id="IPR032675">
    <property type="entry name" value="LRR_dom_sf"/>
</dbReference>
<keyword evidence="12" id="KW-0539">Nucleus</keyword>
<dbReference type="Pfam" id="PF17776">
    <property type="entry name" value="NLRC4_HD2"/>
    <property type="match status" value="1"/>
</dbReference>
<dbReference type="GO" id="GO:0005737">
    <property type="term" value="C:cytoplasm"/>
    <property type="evidence" value="ECO:0007669"/>
    <property type="project" value="UniProtKB-SubCell"/>
</dbReference>
<keyword evidence="9" id="KW-0805">Transcription regulation</keyword>
<dbReference type="SMART" id="SM00429">
    <property type="entry name" value="IPT"/>
    <property type="match status" value="1"/>
</dbReference>
<feature type="domain" description="NACHT" evidence="15">
    <location>
        <begin position="1070"/>
        <end position="1204"/>
    </location>
</feature>
<keyword evidence="6" id="KW-0677">Repeat</keyword>
<keyword evidence="17" id="KW-1185">Reference proteome</keyword>
<keyword evidence="11" id="KW-0804">Transcription</keyword>
<organism evidence="16 17">
    <name type="scientific">Pogonophryne albipinna</name>
    <dbReference type="NCBI Taxonomy" id="1090488"/>
    <lineage>
        <taxon>Eukaryota</taxon>
        <taxon>Metazoa</taxon>
        <taxon>Chordata</taxon>
        <taxon>Craniata</taxon>
        <taxon>Vertebrata</taxon>
        <taxon>Euteleostomi</taxon>
        <taxon>Actinopterygii</taxon>
        <taxon>Neopterygii</taxon>
        <taxon>Teleostei</taxon>
        <taxon>Neoteleostei</taxon>
        <taxon>Acanthomorphata</taxon>
        <taxon>Eupercaria</taxon>
        <taxon>Perciformes</taxon>
        <taxon>Notothenioidei</taxon>
        <taxon>Pogonophryne</taxon>
    </lineage>
</organism>
<dbReference type="Pfam" id="PF16179">
    <property type="entry name" value="RHD_dimer"/>
    <property type="match status" value="1"/>
</dbReference>
<dbReference type="InterPro" id="IPR032397">
    <property type="entry name" value="RHD_dimer"/>
</dbReference>
<evidence type="ECO:0000259" key="15">
    <source>
        <dbReference type="PROSITE" id="PS50837"/>
    </source>
</evidence>
<dbReference type="FunFam" id="2.60.40.10:FF:000040">
    <property type="entry name" value="Nuclear factor of activated T-cells, cytoplasmic, calcineurin-dependent 2"/>
    <property type="match status" value="1"/>
</dbReference>
<evidence type="ECO:0000256" key="5">
    <source>
        <dbReference type="ARBA" id="ARBA00022614"/>
    </source>
</evidence>
<dbReference type="PRINTS" id="PR01789">
    <property type="entry name" value="NUCFACTORATC"/>
</dbReference>
<dbReference type="InterPro" id="IPR011539">
    <property type="entry name" value="RHD_DNA_bind_dom"/>
</dbReference>
<dbReference type="Pfam" id="PF17779">
    <property type="entry name" value="WHD_NOD2"/>
    <property type="match status" value="1"/>
</dbReference>
<evidence type="ECO:0000259" key="14">
    <source>
        <dbReference type="PROSITE" id="PS50254"/>
    </source>
</evidence>
<dbReference type="InterPro" id="IPR029495">
    <property type="entry name" value="NACHT-assoc"/>
</dbReference>
<dbReference type="FunFam" id="3.40.50.300:FF:001524">
    <property type="entry name" value="Si:dkey-126g1.7"/>
    <property type="match status" value="1"/>
</dbReference>
<dbReference type="GO" id="GO:0005634">
    <property type="term" value="C:nucleus"/>
    <property type="evidence" value="ECO:0007669"/>
    <property type="project" value="UniProtKB-SubCell"/>
</dbReference>
<evidence type="ECO:0000256" key="3">
    <source>
        <dbReference type="ARBA" id="ARBA00022490"/>
    </source>
</evidence>
<dbReference type="SUPFAM" id="SSF49417">
    <property type="entry name" value="p53-like transcription factors"/>
    <property type="match status" value="1"/>
</dbReference>
<dbReference type="Pfam" id="PF00554">
    <property type="entry name" value="RHD_DNA_bind"/>
    <property type="match status" value="1"/>
</dbReference>
<feature type="region of interest" description="Disordered" evidence="13">
    <location>
        <begin position="217"/>
        <end position="270"/>
    </location>
</feature>
<dbReference type="InterPro" id="IPR037059">
    <property type="entry name" value="RHD_DNA_bind_dom_sf"/>
</dbReference>
<dbReference type="Gene3D" id="2.60.40.10">
    <property type="entry name" value="Immunoglobulins"/>
    <property type="match status" value="1"/>
</dbReference>
<dbReference type="InterPro" id="IPR002909">
    <property type="entry name" value="IPT_dom"/>
</dbReference>
<comment type="caution">
    <text evidence="16">The sequence shown here is derived from an EMBL/GenBank/DDBJ whole genome shotgun (WGS) entry which is preliminary data.</text>
</comment>
<dbReference type="SUPFAM" id="SSF81296">
    <property type="entry name" value="E set domains"/>
    <property type="match status" value="1"/>
</dbReference>
<dbReference type="InterPro" id="IPR051261">
    <property type="entry name" value="NLR"/>
</dbReference>
<comment type="subcellular location">
    <subcellularLocation>
        <location evidence="2">Cytoplasm</location>
    </subcellularLocation>
    <subcellularLocation>
        <location evidence="1">Nucleus</location>
    </subcellularLocation>
</comment>
<evidence type="ECO:0000256" key="7">
    <source>
        <dbReference type="ARBA" id="ARBA00022741"/>
    </source>
</evidence>
<dbReference type="InterPro" id="IPR027417">
    <property type="entry name" value="P-loop_NTPase"/>
</dbReference>
<evidence type="ECO:0000256" key="9">
    <source>
        <dbReference type="ARBA" id="ARBA00023015"/>
    </source>
</evidence>
<dbReference type="PROSITE" id="PS50837">
    <property type="entry name" value="NACHT"/>
    <property type="match status" value="1"/>
</dbReference>
<dbReference type="EMBL" id="JAPTMU010000019">
    <property type="protein sequence ID" value="KAJ4927045.1"/>
    <property type="molecule type" value="Genomic_DNA"/>
</dbReference>
<dbReference type="SMART" id="SM01288">
    <property type="entry name" value="FISNA"/>
    <property type="match status" value="1"/>
</dbReference>
<evidence type="ECO:0008006" key="18">
    <source>
        <dbReference type="Google" id="ProtNLM"/>
    </source>
</evidence>
<dbReference type="Gene3D" id="3.40.50.300">
    <property type="entry name" value="P-loop containing nucleotide triphosphate hydrolases"/>
    <property type="match status" value="1"/>
</dbReference>
<evidence type="ECO:0000256" key="13">
    <source>
        <dbReference type="SAM" id="MobiDB-lite"/>
    </source>
</evidence>
<dbReference type="InterPro" id="IPR008967">
    <property type="entry name" value="p53-like_TF_DNA-bd_sf"/>
</dbReference>
<dbReference type="GO" id="GO:0005524">
    <property type="term" value="F:ATP binding"/>
    <property type="evidence" value="ECO:0007669"/>
    <property type="project" value="UniProtKB-KW"/>
</dbReference>
<gene>
    <name evidence="16" type="ORF">JOQ06_014785</name>
</gene>
<evidence type="ECO:0000256" key="6">
    <source>
        <dbReference type="ARBA" id="ARBA00022737"/>
    </source>
</evidence>
<dbReference type="GO" id="GO:0007399">
    <property type="term" value="P:nervous system development"/>
    <property type="evidence" value="ECO:0007669"/>
    <property type="project" value="UniProtKB-ARBA"/>
</dbReference>
<name>A0AAD6FAS6_9TELE</name>
<evidence type="ECO:0000256" key="12">
    <source>
        <dbReference type="ARBA" id="ARBA00023242"/>
    </source>
</evidence>
<evidence type="ECO:0000256" key="10">
    <source>
        <dbReference type="ARBA" id="ARBA00023125"/>
    </source>
</evidence>
<dbReference type="InterPro" id="IPR008366">
    <property type="entry name" value="NFAT"/>
</dbReference>
<evidence type="ECO:0000256" key="1">
    <source>
        <dbReference type="ARBA" id="ARBA00004123"/>
    </source>
</evidence>
<keyword evidence="8" id="KW-0067">ATP-binding</keyword>
<reference evidence="16" key="1">
    <citation type="submission" date="2022-11" db="EMBL/GenBank/DDBJ databases">
        <title>Chromosome-level genome of Pogonophryne albipinna.</title>
        <authorList>
            <person name="Jo E."/>
        </authorList>
    </citation>
    <scope>NUCLEOTIDE SEQUENCE</scope>
    <source>
        <strain evidence="16">SGF0006</strain>
        <tissue evidence="16">Muscle</tissue>
    </source>
</reference>
<dbReference type="Pfam" id="PF05729">
    <property type="entry name" value="NACHT"/>
    <property type="match status" value="1"/>
</dbReference>
<evidence type="ECO:0000256" key="11">
    <source>
        <dbReference type="ARBA" id="ARBA00023163"/>
    </source>
</evidence>
<dbReference type="InterPro" id="IPR014756">
    <property type="entry name" value="Ig_E-set"/>
</dbReference>
<dbReference type="Gene3D" id="2.60.40.340">
    <property type="entry name" value="Rel homology domain (RHD), DNA-binding domain"/>
    <property type="match status" value="1"/>
</dbReference>
<evidence type="ECO:0000256" key="4">
    <source>
        <dbReference type="ARBA" id="ARBA00022553"/>
    </source>
</evidence>
<dbReference type="GO" id="GO:0003700">
    <property type="term" value="F:DNA-binding transcription factor activity"/>
    <property type="evidence" value="ECO:0007669"/>
    <property type="project" value="InterPro"/>
</dbReference>
<dbReference type="Proteomes" id="UP001219934">
    <property type="component" value="Unassembled WGS sequence"/>
</dbReference>
<dbReference type="GO" id="GO:0003677">
    <property type="term" value="F:DNA binding"/>
    <property type="evidence" value="ECO:0007669"/>
    <property type="project" value="UniProtKB-KW"/>
</dbReference>
<dbReference type="InterPro" id="IPR041267">
    <property type="entry name" value="NLRP_HD2"/>
</dbReference>
<dbReference type="PANTHER" id="PTHR24106">
    <property type="entry name" value="NACHT, LRR AND CARD DOMAINS-CONTAINING"/>
    <property type="match status" value="1"/>
</dbReference>
<feature type="region of interest" description="Disordered" evidence="13">
    <location>
        <begin position="869"/>
        <end position="892"/>
    </location>
</feature>
<dbReference type="InterPro" id="IPR007111">
    <property type="entry name" value="NACHT_NTPase"/>
</dbReference>
<keyword evidence="10" id="KW-0238">DNA-binding</keyword>
<feature type="compositionally biased region" description="Polar residues" evidence="13">
    <location>
        <begin position="217"/>
        <end position="233"/>
    </location>
</feature>
<keyword evidence="3" id="KW-0963">Cytoplasm</keyword>
<sequence length="1613" mass="179268">MMTSGGLGFTDGLEQDISQEELDFSDLFLYNPPGEDFPVSDKGDSRALLQNNNQPPLLVVDPHTAYISSSSQQDPCPDLSSHSPTIEDLSEAVIDSLGLASRLANLPAPSPRIEITPSGDSFSSQTLEPSLGTKALGAYRECVSPASSNSSSGWPAEAYSPSASPCISPSNGVGCGIGLSSLELCTVIQGIHNSSAHSSPGTSPRNNITDETFLQPQQHRTASSLPHQRSRSVSPHGKRSYDQAHSCRGGTPVKQRSRSPSPIPSPHEQQASYLQAMPFSSVRDVHGQAQRQDCVYGERYDWAIEQERISRAGAEVKSETFYMLPAVWAPHPVHQGAFGGLSVAPLPSLEWPLPSQSGQYELLIQQEPRSHHRAHYETEGSRGAVKTPNGGHPEVQLCGYEGTAPLGLQVFIGTADERILKPHAFYQVHRITGKTVTTPSMERMMNGTKVLEIPLEPKNHMGVVIDCVGILKLRNADIELRNGETDIGRKNTRVRLVFRVHIPQPGGQLVSLQAASQPIECSQRSAQELPAVERQDLDRCSVHGGQQMVLTGQNFTSDSRVIFSEKTQDGQQIWEMEAIVDRDKTQANMLFVEVPPFRNRTISHPAKVNFYVINGKKKRSQPQHLIYTPGIAIKAEPLDDYQLNTYGYSDNQPLTGLSMKSLYHQLEQESSLQALNVSPTMYHLTTADPRAHVVVPDPLDEQPLYYGSLVNNPGLYHSANQRYSGSGPILLGSSPVASHAASTPSPCVGARTAVGKLDEGPQVGDSYEACFVSRHQSFVQTALPLGKSPPSRYIQGPVQGKAGGRVESLTMRTHEEGAPERRFNIISIRFCPACICFCSRVPQQRPDSPSCLSFKSDWSKDAIITFKGRPLSADQRGDQESSEVPGGQSAQQHQTQLDSIFTLLEDHIVTFVKSELKKIQKALSSDYPECLESQSEDEEVLEAEDEEQRRSSREAFLNITLHFLRSMKQEELADRLQSRNPAAECQRKLKSTLQERFQCVFEGIAKAGNPTLLNQIYTELYITEGGSAEVNDEHEVRQIETVSRKPVRPETTIRQEDLFKASPGRDAPIRAVLTKGVAGIGKTVLTQKFTLDWAEGKANQDIQFTFPFTFRELNVVRENKYSLVELVHHFFPETRDAGICRFDQFPVVFIFDGLDECRLPLDFLNTEVLTDVTESTSVDVLLTNLIRGKLLPSARLWITTRPAAANQIPPECVDMVTEVRGFTDPQKEEYFRKRFRDQKQARTIISHIKTSRSLHIMCHIPVFCWISATVLEEVLKTREGGELPKTLTEMYIHFLVVQSKVKNIKYDGGADTDPHWSPESRKMMESLGKLAFEQLQKGNLIFYESDLRECGIDIRAASVYSGVFTQVFREERGLYQDQVFCFVHLSVQEFLAALHVHLTFISSGVNLLSEEPTTSQESEVKPKLTHLYQSAVDQALQSPNGHLDLFLRFLLGLSLQTNQKLLRGLLIQTGSDLNNIQKLLRGLLTQTGSGSQINQETVQYIKKKIDEDLSAERSINLFHCLNELNDRSLVEQIQQYLSSGSLSRDNLSPAQWSALVFILLSSGEDLDVFDLKKYSTSEEALLRLLPVVKASRKALQMRKCAPLALIDECGMLC</sequence>
<feature type="non-terminal residue" evidence="16">
    <location>
        <position position="1"/>
    </location>
</feature>
<evidence type="ECO:0000313" key="16">
    <source>
        <dbReference type="EMBL" id="KAJ4927045.1"/>
    </source>
</evidence>
<dbReference type="InterPro" id="IPR041075">
    <property type="entry name" value="NOD1/2_WH"/>
</dbReference>
<proteinExistence type="predicted"/>
<accession>A0AAD6FAS6</accession>
<keyword evidence="5" id="KW-0433">Leucine-rich repeat</keyword>
<keyword evidence="4" id="KW-0597">Phosphoprotein</keyword>
<dbReference type="Gene3D" id="3.80.10.10">
    <property type="entry name" value="Ribonuclease Inhibitor"/>
    <property type="match status" value="1"/>
</dbReference>
<dbReference type="PROSITE" id="PS50254">
    <property type="entry name" value="REL_2"/>
    <property type="match status" value="1"/>
</dbReference>
<evidence type="ECO:0000256" key="2">
    <source>
        <dbReference type="ARBA" id="ARBA00004496"/>
    </source>
</evidence>
<evidence type="ECO:0000313" key="17">
    <source>
        <dbReference type="Proteomes" id="UP001219934"/>
    </source>
</evidence>
<keyword evidence="7" id="KW-0547">Nucleotide-binding</keyword>
<dbReference type="InterPro" id="IPR013783">
    <property type="entry name" value="Ig-like_fold"/>
</dbReference>